<comment type="caution">
    <text evidence="2">The sequence shown here is derived from an EMBL/GenBank/DDBJ whole genome shotgun (WGS) entry which is preliminary data.</text>
</comment>
<organism evidence="2 3">
    <name type="scientific">Halorubellus litoreus</name>
    <dbReference type="NCBI Taxonomy" id="755308"/>
    <lineage>
        <taxon>Archaea</taxon>
        <taxon>Methanobacteriati</taxon>
        <taxon>Methanobacteriota</taxon>
        <taxon>Stenosarchaea group</taxon>
        <taxon>Halobacteria</taxon>
        <taxon>Halobacteriales</taxon>
        <taxon>Halorubellaceae</taxon>
        <taxon>Halorubellus</taxon>
    </lineage>
</organism>
<dbReference type="Proteomes" id="UP001596395">
    <property type="component" value="Unassembled WGS sequence"/>
</dbReference>
<keyword evidence="3" id="KW-1185">Reference proteome</keyword>
<reference evidence="2 3" key="1">
    <citation type="journal article" date="2019" name="Int. J. Syst. Evol. Microbiol.">
        <title>The Global Catalogue of Microorganisms (GCM) 10K type strain sequencing project: providing services to taxonomists for standard genome sequencing and annotation.</title>
        <authorList>
            <consortium name="The Broad Institute Genomics Platform"/>
            <consortium name="The Broad Institute Genome Sequencing Center for Infectious Disease"/>
            <person name="Wu L."/>
            <person name="Ma J."/>
        </authorList>
    </citation>
    <scope>NUCLEOTIDE SEQUENCE [LARGE SCALE GENOMIC DNA]</scope>
    <source>
        <strain evidence="2 3">GX26</strain>
    </source>
</reference>
<feature type="domain" description="DUF7988" evidence="1">
    <location>
        <begin position="10"/>
        <end position="133"/>
    </location>
</feature>
<evidence type="ECO:0000259" key="1">
    <source>
        <dbReference type="Pfam" id="PF25950"/>
    </source>
</evidence>
<accession>A0ABD5VG33</accession>
<dbReference type="InterPro" id="IPR058294">
    <property type="entry name" value="DUF7988"/>
</dbReference>
<evidence type="ECO:0000313" key="3">
    <source>
        <dbReference type="Proteomes" id="UP001596395"/>
    </source>
</evidence>
<gene>
    <name evidence="2" type="ORF">ACFQGB_11345</name>
</gene>
<dbReference type="AlphaFoldDB" id="A0ABD5VG33"/>
<dbReference type="RefSeq" id="WP_336350416.1">
    <property type="nucleotide sequence ID" value="NZ_JAZAQL010000002.1"/>
</dbReference>
<proteinExistence type="predicted"/>
<name>A0ABD5VG33_9EURY</name>
<evidence type="ECO:0000313" key="2">
    <source>
        <dbReference type="EMBL" id="MFC6953458.1"/>
    </source>
</evidence>
<dbReference type="EMBL" id="JBHSXN010000002">
    <property type="protein sequence ID" value="MFC6953458.1"/>
    <property type="molecule type" value="Genomic_DNA"/>
</dbReference>
<protein>
    <recommendedName>
        <fullName evidence="1">DUF7988 domain-containing protein</fullName>
    </recommendedName>
</protein>
<dbReference type="Pfam" id="PF25950">
    <property type="entry name" value="DUF7988"/>
    <property type="match status" value="1"/>
</dbReference>
<sequence length="144" mass="14944">MTDADTTASTVRDRVRSEHADFLDAVAAAGRVTAASWDGDHASSRSAVVDRFERVLRETGTLDAAPAVLATAVDAAGGSLRADPVPAPPYVAVTAEGVVLRATTDVGRVVVTVAPFAVARDPVQYVHRDLDADDPGLVDVAVHD</sequence>